<feature type="compositionally biased region" description="Low complexity" evidence="2">
    <location>
        <begin position="770"/>
        <end position="789"/>
    </location>
</feature>
<feature type="compositionally biased region" description="Polar residues" evidence="2">
    <location>
        <begin position="1950"/>
        <end position="1979"/>
    </location>
</feature>
<feature type="region of interest" description="Disordered" evidence="2">
    <location>
        <begin position="2073"/>
        <end position="2300"/>
    </location>
</feature>
<dbReference type="InterPro" id="IPR032715">
    <property type="entry name" value="NCOA6_TRADD-N"/>
</dbReference>
<feature type="compositionally biased region" description="Low complexity" evidence="2">
    <location>
        <begin position="1487"/>
        <end position="1505"/>
    </location>
</feature>
<feature type="compositionally biased region" description="Low complexity" evidence="2">
    <location>
        <begin position="857"/>
        <end position="881"/>
    </location>
</feature>
<feature type="compositionally biased region" description="Low complexity" evidence="2">
    <location>
        <begin position="2073"/>
        <end position="2086"/>
    </location>
</feature>
<feature type="compositionally biased region" description="Polar residues" evidence="2">
    <location>
        <begin position="2203"/>
        <end position="2218"/>
    </location>
</feature>
<accession>A0A6P6MLM8</accession>
<feature type="compositionally biased region" description="Low complexity" evidence="2">
    <location>
        <begin position="836"/>
        <end position="847"/>
    </location>
</feature>
<feature type="region of interest" description="Disordered" evidence="2">
    <location>
        <begin position="1"/>
        <end position="36"/>
    </location>
</feature>
<dbReference type="GeneID" id="113068655"/>
<dbReference type="KEGG" id="caua:113068655"/>
<keyword evidence="1" id="KW-0175">Coiled coil</keyword>
<organism evidence="4 5">
    <name type="scientific">Carassius auratus</name>
    <name type="common">Goldfish</name>
    <dbReference type="NCBI Taxonomy" id="7957"/>
    <lineage>
        <taxon>Eukaryota</taxon>
        <taxon>Metazoa</taxon>
        <taxon>Chordata</taxon>
        <taxon>Craniata</taxon>
        <taxon>Vertebrata</taxon>
        <taxon>Euteleostomi</taxon>
        <taxon>Actinopterygii</taxon>
        <taxon>Neopterygii</taxon>
        <taxon>Teleostei</taxon>
        <taxon>Ostariophysi</taxon>
        <taxon>Cypriniformes</taxon>
        <taxon>Cyprinidae</taxon>
        <taxon>Cyprininae</taxon>
        <taxon>Carassius</taxon>
    </lineage>
</organism>
<feature type="compositionally biased region" description="Low complexity" evidence="2">
    <location>
        <begin position="218"/>
        <end position="229"/>
    </location>
</feature>
<feature type="compositionally biased region" description="Low complexity" evidence="2">
    <location>
        <begin position="1441"/>
        <end position="1459"/>
    </location>
</feature>
<dbReference type="GeneTree" id="ENSGT00730000111114"/>
<feature type="compositionally biased region" description="Low complexity" evidence="2">
    <location>
        <begin position="1129"/>
        <end position="1160"/>
    </location>
</feature>
<feature type="region of interest" description="Disordered" evidence="2">
    <location>
        <begin position="770"/>
        <end position="821"/>
    </location>
</feature>
<feature type="compositionally biased region" description="Low complexity" evidence="2">
    <location>
        <begin position="406"/>
        <end position="431"/>
    </location>
</feature>
<feature type="compositionally biased region" description="Polar residues" evidence="2">
    <location>
        <begin position="1335"/>
        <end position="1350"/>
    </location>
</feature>
<evidence type="ECO:0000256" key="1">
    <source>
        <dbReference type="SAM" id="Coils"/>
    </source>
</evidence>
<feature type="compositionally biased region" description="Low complexity" evidence="2">
    <location>
        <begin position="1719"/>
        <end position="1728"/>
    </location>
</feature>
<feature type="coiled-coil region" evidence="1">
    <location>
        <begin position="734"/>
        <end position="761"/>
    </location>
</feature>
<feature type="compositionally biased region" description="Polar residues" evidence="2">
    <location>
        <begin position="1579"/>
        <end position="1589"/>
    </location>
</feature>
<protein>
    <submittedName>
        <fullName evidence="5 6">Nuclear receptor coactivator 6-like isoform X1</fullName>
    </submittedName>
</protein>
<evidence type="ECO:0000256" key="2">
    <source>
        <dbReference type="SAM" id="MobiDB-lite"/>
    </source>
</evidence>
<dbReference type="PANTHER" id="PTHR15690:SF0">
    <property type="entry name" value="NUCLEAR RECEPTOR COACTIVATOR 6"/>
    <property type="match status" value="1"/>
</dbReference>
<feature type="compositionally biased region" description="Low complexity" evidence="2">
    <location>
        <begin position="1351"/>
        <end position="1360"/>
    </location>
</feature>
<feature type="compositionally biased region" description="Gly residues" evidence="2">
    <location>
        <begin position="941"/>
        <end position="950"/>
    </location>
</feature>
<evidence type="ECO:0000313" key="4">
    <source>
        <dbReference type="Proteomes" id="UP000515129"/>
    </source>
</evidence>
<keyword evidence="4" id="KW-1185">Reference proteome</keyword>
<feature type="region of interest" description="Disordered" evidence="2">
    <location>
        <begin position="939"/>
        <end position="1025"/>
    </location>
</feature>
<feature type="compositionally biased region" description="Polar residues" evidence="2">
    <location>
        <begin position="575"/>
        <end position="621"/>
    </location>
</feature>
<feature type="region of interest" description="Disordered" evidence="2">
    <location>
        <begin position="683"/>
        <end position="733"/>
    </location>
</feature>
<feature type="compositionally biased region" description="Polar residues" evidence="2">
    <location>
        <begin position="1516"/>
        <end position="1568"/>
    </location>
</feature>
<feature type="region of interest" description="Disordered" evidence="2">
    <location>
        <begin position="1098"/>
        <end position="1160"/>
    </location>
</feature>
<proteinExistence type="predicted"/>
<feature type="compositionally biased region" description="Polar residues" evidence="2">
    <location>
        <begin position="1000"/>
        <end position="1020"/>
    </location>
</feature>
<feature type="compositionally biased region" description="Low complexity" evidence="2">
    <location>
        <begin position="2121"/>
        <end position="2159"/>
    </location>
</feature>
<feature type="compositionally biased region" description="Low complexity" evidence="2">
    <location>
        <begin position="1880"/>
        <end position="1903"/>
    </location>
</feature>
<evidence type="ECO:0000313" key="6">
    <source>
        <dbReference type="RefSeq" id="XP_026097240.1"/>
    </source>
</evidence>
<feature type="compositionally biased region" description="Polar residues" evidence="2">
    <location>
        <begin position="2276"/>
        <end position="2293"/>
    </location>
</feature>
<feature type="compositionally biased region" description="Polar residues" evidence="2">
    <location>
        <begin position="503"/>
        <end position="550"/>
    </location>
</feature>
<reference evidence="5 6" key="1">
    <citation type="submission" date="2025-04" db="UniProtKB">
        <authorList>
            <consortium name="RefSeq"/>
        </authorList>
    </citation>
    <scope>IDENTIFICATION</scope>
    <source>
        <strain evidence="5 6">Wakin</strain>
        <tissue evidence="5 6">Muscle</tissue>
    </source>
</reference>
<feature type="compositionally biased region" description="Low complexity" evidence="2">
    <location>
        <begin position="491"/>
        <end position="500"/>
    </location>
</feature>
<feature type="compositionally biased region" description="Basic and acidic residues" evidence="2">
    <location>
        <begin position="2235"/>
        <end position="2245"/>
    </location>
</feature>
<feature type="region of interest" description="Disordered" evidence="2">
    <location>
        <begin position="1934"/>
        <end position="2043"/>
    </location>
</feature>
<feature type="compositionally biased region" description="Polar residues" evidence="2">
    <location>
        <begin position="2160"/>
        <end position="2178"/>
    </location>
</feature>
<dbReference type="PANTHER" id="PTHR15690">
    <property type="entry name" value="NUCLEAR RECEPTOR COACTIVATOR 6"/>
    <property type="match status" value="1"/>
</dbReference>
<feature type="compositionally biased region" description="Polar residues" evidence="2">
    <location>
        <begin position="331"/>
        <end position="345"/>
    </location>
</feature>
<dbReference type="OrthoDB" id="5967287at2759"/>
<dbReference type="RefSeq" id="XP_026097240.1">
    <property type="nucleotide sequence ID" value="XM_026241455.1"/>
</dbReference>
<feature type="coiled-coil region" evidence="1">
    <location>
        <begin position="1160"/>
        <end position="1191"/>
    </location>
</feature>
<gene>
    <name evidence="5 6" type="primary">LOC113068655</name>
</gene>
<feature type="compositionally biased region" description="Low complexity" evidence="2">
    <location>
        <begin position="1098"/>
        <end position="1118"/>
    </location>
</feature>
<feature type="compositionally biased region" description="Low complexity" evidence="2">
    <location>
        <begin position="711"/>
        <end position="733"/>
    </location>
</feature>
<feature type="region of interest" description="Disordered" evidence="2">
    <location>
        <begin position="836"/>
        <end position="898"/>
    </location>
</feature>
<name>A0A6P6MLM8_CARAU</name>
<feature type="region of interest" description="Disordered" evidence="2">
    <location>
        <begin position="1709"/>
        <end position="1728"/>
    </location>
</feature>
<feature type="compositionally biased region" description="Polar residues" evidence="2">
    <location>
        <begin position="1301"/>
        <end position="1321"/>
    </location>
</feature>
<feature type="region of interest" description="Disordered" evidence="2">
    <location>
        <begin position="1265"/>
        <end position="1392"/>
    </location>
</feature>
<feature type="region of interest" description="Disordered" evidence="2">
    <location>
        <begin position="1415"/>
        <end position="1703"/>
    </location>
</feature>
<feature type="compositionally biased region" description="Polar residues" evidence="2">
    <location>
        <begin position="1650"/>
        <end position="1673"/>
    </location>
</feature>
<dbReference type="Pfam" id="PF13820">
    <property type="entry name" value="NCOA6_TRADD-N"/>
    <property type="match status" value="1"/>
</dbReference>
<feature type="compositionally biased region" description="Polar residues" evidence="2">
    <location>
        <begin position="1997"/>
        <end position="2012"/>
    </location>
</feature>
<feature type="compositionally biased region" description="Low complexity" evidence="2">
    <location>
        <begin position="2013"/>
        <end position="2027"/>
    </location>
</feature>
<feature type="domain" description="Nuclear receptor coactivator 6 TRADD-N" evidence="3">
    <location>
        <begin position="39"/>
        <end position="181"/>
    </location>
</feature>
<dbReference type="Proteomes" id="UP000515129">
    <property type="component" value="Linkage group LG48F"/>
</dbReference>
<dbReference type="RefSeq" id="XP_026097239.1">
    <property type="nucleotide sequence ID" value="XM_026241454.1"/>
</dbReference>
<feature type="region of interest" description="Disordered" evidence="2">
    <location>
        <begin position="1880"/>
        <end position="1905"/>
    </location>
</feature>
<dbReference type="GO" id="GO:0035097">
    <property type="term" value="C:histone methyltransferase complex"/>
    <property type="evidence" value="ECO:0007669"/>
    <property type="project" value="TreeGrafter"/>
</dbReference>
<dbReference type="GO" id="GO:0003713">
    <property type="term" value="F:transcription coactivator activity"/>
    <property type="evidence" value="ECO:0007669"/>
    <property type="project" value="InterPro"/>
</dbReference>
<evidence type="ECO:0000313" key="5">
    <source>
        <dbReference type="RefSeq" id="XP_026097239.1"/>
    </source>
</evidence>
<sequence>MAHQLSLDAQSPRAVPLTDHDSGVEDGDDGSRSPTTTSTIFVAFKGNMNDEDFQEKLDTILHGMPDMLLLGTQRLEPERVEPWNSVRVTFNIPREAAERLRLLAQNNQQQLRDLGILSVQIEGEGAINVAVGQGRSQEVRVNGPLGAPVQMRMDVGFPMQQGQAGMRMNNPSVSMMPPGANMAAQGMVPNSGGPMQPRAPRPPSQTDTMDPMISGLALQQQQQQQQQLQHPQVGHGPLGNLGPQGHHMQAMQANRQLNPAALQQLQQQQHQQQQQQQVQMAQLGGARGPFNPSNQMPIPPGWNQLPSGVLQPPPVQGPMGPGWRKAPPQPQMGQRQPSLTSVQTPNHPPPPYPFGSQQAGQVFNTMAQHQLQQQQTGSNQFATPQPKGPQGAPGVVVSRAPPPLPLSSAPQGSLAAKSPGSSSSPFQQGSPGTPPMMGQGQLGPRPTTPQGFPQGVGSPGRAVMGQQGNIQPGFMSIPQHGQVPQGGMGGMPKRMPMGFPNAPVNQNFGQGQVTTTGAGSTPQLQNSQSMTNSGVQSSALAPNHMQSNPLQGAGMTHHSGMPAQPPGTTSGGSMGQPQQGLQTQMMGVQQSQHQTQVVASTPSQMVQNQTGGQTVLSRPVNTGQRGMTPPKQMMPPQGQGIMQNQNQLGGGQGHQALLLQQQQQQQQNAMMEHIVASQIQGNKQAFGPKGQPGVMQGQIMRGPSPSIQGNMPQFQSQMGQQQMTPQQHQQQQMAHLQQQQLQQQQLQQQQLQQQQLQLQHQQPQQLQMQQQQQQLQQPHQQMVQQQSQQIPINGNPNQALGMHGPQMRLPGSHHLVQQQLQQKQQQQQQQQVILQQQQAGQQHQHQLGDSNGNADINQQMVPDLQNQQQQQGMLGSSQHLQVGNGNFPGHGMSFNPQFAGQMQMGGPCGQAGGFPVNKDVTLTSPLLVNLLQSDISASQFGPGGKQGTGAGAANQVKPKKKKPPRKKKPKVEEGQQPIDNLCGLDSLPHGMEEVEMQGLGSDQGSGIDSNSKLPEFTNRQGLPGQAGDQRVLQQMPMQFMPPQQQQQMQQMQQQQQLQQQQQQQQMQQMQQQQQLQQQQQQQQMQQQHQQIQQQQMQQQQLQMQSMQGPQGPQGPQGQAGTSQGPHHVQTQIHSQQSMQMQQQHQPPPQHLQQQLQSQPQQQQQQQTQQQQQQAQQQQQQHQQQQQQQQQMIMMLKMQQEAKNRMPLQQGGHMPKGLVNTNDPSQRMPVSQPGNMPVMIDLQGHGGVPPSPDKARGMPLMVNPTLTGPARRTPHSEVGQPTPPEETPGNHSVQDRVPLEMGQQSGNGNQTLIPNQGSNTHLMKSVPLSVPHQPGASPQQTAMTGSHNIHFSSSPATSQSSRPKTPNRASPRPYHHPLTPTNRPPSTEPSEINLSPERLNASIAGLFPPKINIPLPPRQPNLNRGFDQQGLNPTTLKAIGQAPPNLANLPVNNNTSGNNNGPQSYPSGGGMVSSGGKHDKQSGIGQAKRGSPSNSRRSSPASNRKAATPSPGRQKGAKTSLTSHPQQMRVSPQNVMVSPNSVLPTTSASLSSAGPGESQQSLNSQQTIPVSADTVRDGQVVTTQPEQHQAGQLREQTAFKMASPRVSSQEPRRQEPNNLVEQRAEDKQQPRTTPQHDLGSAVSPAFRDAPTSLNQLLDNTGTPSLSMKPQNNPQVGVELVQKESPQAPPAQENHPNPVVSQSTNIGTSLSSREIDQKPKSASVSSPNTVASSSANLQTVSAVSSVSSNQTVLLSLTSVPNSSVSSNHNLIPISNASQTVLQRPISSAQTSQNQITVFVTSNPISSATNTASVVPPAVVSKVLAVPNKNIRPPDVRQQNPTQMRPQFITGPVYSIFQATTVPSSTNVMSQPVTIVSANIQLTPTPVSTTSPPSAPPSTSMLTSSPAVSIAATQQSRTVIGQLQVQVPASQASPVNVVLSPQQPSPGGPKQEGVSNASGPKSSPVGQTALHSGKSSPFQQLLASPPACSSPGATAVSRRSPLSPTTMLAKSSPVQTVVTKSTTPSISSSSADDQKERNPVTHIGKALDVAPTQASCAVTSETVSALQPTAPVTIPAAQIASPQSSALPPKVSSPEPAPTHSPVPTTTPSSKMPPPASTPGMVHLSSPVATSSPSTSLPADSVSAPTAAPGPPTTTSGSSTATLAQLSGEQQPSSLADTSVPDSAETKEAIIDAPSISVHPEAPQEDQASCAQAGQGVNTAAEQGWAKKRKTPVILAPRDTRATTEKAKGPSRRSSRTDKEPEEEASDNGQRKRAARPGSASSNTGKESNTGASPTQAKRRKSK</sequence>
<feature type="compositionally biased region" description="Basic residues" evidence="2">
    <location>
        <begin position="957"/>
        <end position="969"/>
    </location>
</feature>
<evidence type="ECO:0000259" key="3">
    <source>
        <dbReference type="Pfam" id="PF13820"/>
    </source>
</evidence>
<feature type="compositionally biased region" description="Low complexity" evidence="2">
    <location>
        <begin position="261"/>
        <end position="283"/>
    </location>
</feature>
<dbReference type="GO" id="GO:0045944">
    <property type="term" value="P:positive regulation of transcription by RNA polymerase II"/>
    <property type="evidence" value="ECO:0007669"/>
    <property type="project" value="TreeGrafter"/>
</dbReference>
<dbReference type="InterPro" id="IPR026638">
    <property type="entry name" value="NCOA6"/>
</dbReference>
<feature type="compositionally biased region" description="Polar residues" evidence="2">
    <location>
        <begin position="355"/>
        <end position="367"/>
    </location>
</feature>
<feature type="region of interest" description="Disordered" evidence="2">
    <location>
        <begin position="261"/>
        <end position="621"/>
    </location>
</feature>
<feature type="region of interest" description="Disordered" evidence="2">
    <location>
        <begin position="187"/>
        <end position="246"/>
    </location>
</feature>
<dbReference type="GO" id="GO:0005667">
    <property type="term" value="C:transcription regulator complex"/>
    <property type="evidence" value="ECO:0007669"/>
    <property type="project" value="TreeGrafter"/>
</dbReference>